<gene>
    <name evidence="2" type="ORF">H8R02_00910</name>
</gene>
<accession>A0A923M311</accession>
<dbReference type="Gene3D" id="3.40.50.1820">
    <property type="entry name" value="alpha/beta hydrolase"/>
    <property type="match status" value="1"/>
</dbReference>
<dbReference type="RefSeq" id="WP_187079468.1">
    <property type="nucleotide sequence ID" value="NZ_JACORU010000001.1"/>
</dbReference>
<dbReference type="InterPro" id="IPR000073">
    <property type="entry name" value="AB_hydrolase_1"/>
</dbReference>
<organism evidence="2 3">
    <name type="scientific">Ramlibacter albus</name>
    <dbReference type="NCBI Taxonomy" id="2079448"/>
    <lineage>
        <taxon>Bacteria</taxon>
        <taxon>Pseudomonadati</taxon>
        <taxon>Pseudomonadota</taxon>
        <taxon>Betaproteobacteria</taxon>
        <taxon>Burkholderiales</taxon>
        <taxon>Comamonadaceae</taxon>
        <taxon>Ramlibacter</taxon>
    </lineage>
</organism>
<dbReference type="GO" id="GO:0016787">
    <property type="term" value="F:hydrolase activity"/>
    <property type="evidence" value="ECO:0007669"/>
    <property type="project" value="UniProtKB-KW"/>
</dbReference>
<proteinExistence type="predicted"/>
<dbReference type="SUPFAM" id="SSF53474">
    <property type="entry name" value="alpha/beta-Hydrolases"/>
    <property type="match status" value="1"/>
</dbReference>
<protein>
    <submittedName>
        <fullName evidence="2">Alpha/beta fold hydrolase</fullName>
    </submittedName>
</protein>
<dbReference type="PANTHER" id="PTHR46438:SF11">
    <property type="entry name" value="LIPASE-RELATED"/>
    <property type="match status" value="1"/>
</dbReference>
<dbReference type="PANTHER" id="PTHR46438">
    <property type="entry name" value="ALPHA/BETA-HYDROLASES SUPERFAMILY PROTEIN"/>
    <property type="match status" value="1"/>
</dbReference>
<feature type="domain" description="AB hydrolase-1" evidence="1">
    <location>
        <begin position="30"/>
        <end position="260"/>
    </location>
</feature>
<evidence type="ECO:0000313" key="3">
    <source>
        <dbReference type="Proteomes" id="UP000596827"/>
    </source>
</evidence>
<keyword evidence="2" id="KW-0378">Hydrolase</keyword>
<evidence type="ECO:0000313" key="2">
    <source>
        <dbReference type="EMBL" id="MBC5762993.1"/>
    </source>
</evidence>
<sequence length="275" mass="30672">MTAQRSPAIGRTIDAGGIETNYHETGSGFPVLLLHGSGVGVSGYANWRYTMPEIGKSFRAIAMDMVGFGYSACPTDASYSLDYWVDHVIRFLDAMGIEKTNLLGNSFGGGVALAVTARHPDRVSRTVLMGAVGTHFQIPPAFNAGHGYEPAVERMRKLLQNFTCAPENITDEAVQLRYETSMRPGYQATFEKLFPGTREQKMLAMITPDDQIRSIQSEVLLIHGREDRVVPTETSERLFRLIPRSELHMFGQCGHWSHLDQAPRFNRLVIDFFGR</sequence>
<dbReference type="InterPro" id="IPR029058">
    <property type="entry name" value="AB_hydrolase_fold"/>
</dbReference>
<keyword evidence="3" id="KW-1185">Reference proteome</keyword>
<dbReference type="Pfam" id="PF00561">
    <property type="entry name" value="Abhydrolase_1"/>
    <property type="match status" value="1"/>
</dbReference>
<evidence type="ECO:0000259" key="1">
    <source>
        <dbReference type="Pfam" id="PF00561"/>
    </source>
</evidence>
<dbReference type="EMBL" id="JACORU010000001">
    <property type="protein sequence ID" value="MBC5762993.1"/>
    <property type="molecule type" value="Genomic_DNA"/>
</dbReference>
<reference evidence="2" key="1">
    <citation type="submission" date="2020-08" db="EMBL/GenBank/DDBJ databases">
        <title>Ramlibacter sp. GTP1 16S ribosomal RNA gene genome sequencing and assembly.</title>
        <authorList>
            <person name="Kang M."/>
        </authorList>
    </citation>
    <scope>NUCLEOTIDE SEQUENCE</scope>
    <source>
        <strain evidence="2">GTP1</strain>
    </source>
</reference>
<name>A0A923M311_9BURK</name>
<dbReference type="Proteomes" id="UP000596827">
    <property type="component" value="Unassembled WGS sequence"/>
</dbReference>
<comment type="caution">
    <text evidence="2">The sequence shown here is derived from an EMBL/GenBank/DDBJ whole genome shotgun (WGS) entry which is preliminary data.</text>
</comment>
<dbReference type="AlphaFoldDB" id="A0A923M311"/>
<dbReference type="PRINTS" id="PR00111">
    <property type="entry name" value="ABHYDROLASE"/>
</dbReference>